<comment type="caution">
    <text evidence="1">The sequence shown here is derived from an EMBL/GenBank/DDBJ whole genome shotgun (WGS) entry which is preliminary data.</text>
</comment>
<accession>A0A5B7EVH5</accession>
<dbReference type="Proteomes" id="UP000324222">
    <property type="component" value="Unassembled WGS sequence"/>
</dbReference>
<evidence type="ECO:0000313" key="2">
    <source>
        <dbReference type="Proteomes" id="UP000324222"/>
    </source>
</evidence>
<gene>
    <name evidence="1" type="ORF">E2C01_030925</name>
</gene>
<proteinExistence type="predicted"/>
<keyword evidence="2" id="KW-1185">Reference proteome</keyword>
<dbReference type="AlphaFoldDB" id="A0A5B7EVH5"/>
<reference evidence="1 2" key="1">
    <citation type="submission" date="2019-05" db="EMBL/GenBank/DDBJ databases">
        <title>Another draft genome of Portunus trituberculatus and its Hox gene families provides insights of decapod evolution.</title>
        <authorList>
            <person name="Jeong J.-H."/>
            <person name="Song I."/>
            <person name="Kim S."/>
            <person name="Choi T."/>
            <person name="Kim D."/>
            <person name="Ryu S."/>
            <person name="Kim W."/>
        </authorList>
    </citation>
    <scope>NUCLEOTIDE SEQUENCE [LARGE SCALE GENOMIC DNA]</scope>
    <source>
        <tissue evidence="1">Muscle</tissue>
    </source>
</reference>
<evidence type="ECO:0000313" key="1">
    <source>
        <dbReference type="EMBL" id="MPC37445.1"/>
    </source>
</evidence>
<protein>
    <submittedName>
        <fullName evidence="1">Uncharacterized protein</fullName>
    </submittedName>
</protein>
<organism evidence="1 2">
    <name type="scientific">Portunus trituberculatus</name>
    <name type="common">Swimming crab</name>
    <name type="synonym">Neptunus trituberculatus</name>
    <dbReference type="NCBI Taxonomy" id="210409"/>
    <lineage>
        <taxon>Eukaryota</taxon>
        <taxon>Metazoa</taxon>
        <taxon>Ecdysozoa</taxon>
        <taxon>Arthropoda</taxon>
        <taxon>Crustacea</taxon>
        <taxon>Multicrustacea</taxon>
        <taxon>Malacostraca</taxon>
        <taxon>Eumalacostraca</taxon>
        <taxon>Eucarida</taxon>
        <taxon>Decapoda</taxon>
        <taxon>Pleocyemata</taxon>
        <taxon>Brachyura</taxon>
        <taxon>Eubrachyura</taxon>
        <taxon>Portunoidea</taxon>
        <taxon>Portunidae</taxon>
        <taxon>Portuninae</taxon>
        <taxon>Portunus</taxon>
    </lineage>
</organism>
<name>A0A5B7EVH5_PORTR</name>
<sequence>MCPSTEEVKSVFVNFGQAWHHLWHHGRGQQWNT</sequence>
<dbReference type="EMBL" id="VSRR010003785">
    <property type="protein sequence ID" value="MPC37445.1"/>
    <property type="molecule type" value="Genomic_DNA"/>
</dbReference>